<organism evidence="1">
    <name type="scientific">Brassica cretica</name>
    <name type="common">Mustard</name>
    <dbReference type="NCBI Taxonomy" id="69181"/>
    <lineage>
        <taxon>Eukaryota</taxon>
        <taxon>Viridiplantae</taxon>
        <taxon>Streptophyta</taxon>
        <taxon>Embryophyta</taxon>
        <taxon>Tracheophyta</taxon>
        <taxon>Spermatophyta</taxon>
        <taxon>Magnoliopsida</taxon>
        <taxon>eudicotyledons</taxon>
        <taxon>Gunneridae</taxon>
        <taxon>Pentapetalae</taxon>
        <taxon>rosids</taxon>
        <taxon>malvids</taxon>
        <taxon>Brassicales</taxon>
        <taxon>Brassicaceae</taxon>
        <taxon>Brassiceae</taxon>
        <taxon>Brassica</taxon>
    </lineage>
</organism>
<accession>A0A8S9L9A6</accession>
<dbReference type="AlphaFoldDB" id="A0A8S9L9A6"/>
<comment type="caution">
    <text evidence="1">The sequence shown here is derived from an EMBL/GenBank/DDBJ whole genome shotgun (WGS) entry which is preliminary data.</text>
</comment>
<protein>
    <submittedName>
        <fullName evidence="1">Uncharacterized protein</fullName>
    </submittedName>
</protein>
<proteinExistence type="predicted"/>
<evidence type="ECO:0000313" key="1">
    <source>
        <dbReference type="EMBL" id="KAF2604730.1"/>
    </source>
</evidence>
<dbReference type="EMBL" id="QGKY02000094">
    <property type="protein sequence ID" value="KAF2604730.1"/>
    <property type="molecule type" value="Genomic_DNA"/>
</dbReference>
<gene>
    <name evidence="1" type="ORF">F2Q70_00026642</name>
</gene>
<name>A0A8S9L9A6_BRACR</name>
<sequence length="116" mass="13256">MLRLWESLKASEVNELGGYSRRGSNLLGSMMKDEEAMSNAVSSVEVIGEWLKHPHVVPATRFGSYKSGLSHVDKVLIRWHQRRIKKMPLECDWLVWSWDMLALAVKTRGATTMNLD</sequence>
<reference evidence="1" key="1">
    <citation type="submission" date="2019-12" db="EMBL/GenBank/DDBJ databases">
        <title>Genome sequencing and annotation of Brassica cretica.</title>
        <authorList>
            <person name="Studholme D.J."/>
            <person name="Sarris P.F."/>
        </authorList>
    </citation>
    <scope>NUCLEOTIDE SEQUENCE</scope>
    <source>
        <strain evidence="1">PFS-102/07</strain>
        <tissue evidence="1">Leaf</tissue>
    </source>
</reference>